<dbReference type="FunFam" id="3.10.490.10:FF:000008">
    <property type="entry name" value="Gamma-glutamylaminecyclotransferase A"/>
    <property type="match status" value="1"/>
</dbReference>
<evidence type="ECO:0000313" key="8">
    <source>
        <dbReference type="EMBL" id="KAA0722703.1"/>
    </source>
</evidence>
<dbReference type="GO" id="GO:0061929">
    <property type="term" value="F:gamma-glutamylaminecyclotransferase activity"/>
    <property type="evidence" value="ECO:0007669"/>
    <property type="project" value="UniProtKB-UniRule"/>
</dbReference>
<gene>
    <name evidence="8" type="ORF">E1301_Tti015472</name>
</gene>
<dbReference type="Pfam" id="PF06094">
    <property type="entry name" value="GGACT"/>
    <property type="match status" value="1"/>
</dbReference>
<dbReference type="EMBL" id="SOYY01000004">
    <property type="protein sequence ID" value="KAA0722703.1"/>
    <property type="molecule type" value="Genomic_DNA"/>
</dbReference>
<feature type="domain" description="Gamma-glutamylcyclotransferase AIG2-like" evidence="7">
    <location>
        <begin position="71"/>
        <end position="198"/>
    </location>
</feature>
<dbReference type="InterPro" id="IPR013024">
    <property type="entry name" value="GGCT-like"/>
</dbReference>
<sequence length="225" mass="26422">MTLIRHRYKVVILKLFICAQFHDHLRFKDFTSGRPDSHLRLKPHGNATRASFPLQMTRGHYYCCGVEMTRVFVYGTLKKGQPNDFRMLDTTNGTVKFLARARTVDPYPLVIATRNNIPFMLNKPGKGQRVRGEIYEVDDKMLQFLDMFEDCPEMYQRTLVQLEVEECAGEDEDKLKTGSIIESFVYTTTTYKPEWLEYPTYENYDTHGDHGLKYVDRNKREPDLQ</sequence>
<comment type="caution">
    <text evidence="8">The sequence shown here is derived from an EMBL/GenBank/DDBJ whole genome shotgun (WGS) entry which is preliminary data.</text>
</comment>
<dbReference type="GO" id="GO:0042219">
    <property type="term" value="P:modified amino acid catabolic process"/>
    <property type="evidence" value="ECO:0007669"/>
    <property type="project" value="UniProtKB-UniRule"/>
</dbReference>
<accession>A0A5A9PLK6</accession>
<dbReference type="Proteomes" id="UP000324632">
    <property type="component" value="Chromosome 4"/>
</dbReference>
<protein>
    <recommendedName>
        <fullName evidence="6">Gamma-glutamylaminecyclotransferase</fullName>
        <ecNumber evidence="6">4.3.2.8</ecNumber>
    </recommendedName>
</protein>
<dbReference type="Gene3D" id="3.10.490.10">
    <property type="entry name" value="Gamma-glutamyl cyclotransferase-like"/>
    <property type="match status" value="1"/>
</dbReference>
<dbReference type="SUPFAM" id="SSF110857">
    <property type="entry name" value="Gamma-glutamyl cyclotransferase-like"/>
    <property type="match status" value="1"/>
</dbReference>
<organism evidence="8 9">
    <name type="scientific">Triplophysa tibetana</name>
    <dbReference type="NCBI Taxonomy" id="1572043"/>
    <lineage>
        <taxon>Eukaryota</taxon>
        <taxon>Metazoa</taxon>
        <taxon>Chordata</taxon>
        <taxon>Craniata</taxon>
        <taxon>Vertebrata</taxon>
        <taxon>Euteleostomi</taxon>
        <taxon>Actinopterygii</taxon>
        <taxon>Neopterygii</taxon>
        <taxon>Teleostei</taxon>
        <taxon>Ostariophysi</taxon>
        <taxon>Cypriniformes</taxon>
        <taxon>Nemacheilidae</taxon>
        <taxon>Triplophysa</taxon>
    </lineage>
</organism>
<reference evidence="8 9" key="1">
    <citation type="journal article" date="2019" name="Mol. Ecol. Resour.">
        <title>Chromosome-level genome assembly of Triplophysa tibetana, a fish adapted to the harsh high-altitude environment of the Tibetan Plateau.</title>
        <authorList>
            <person name="Yang X."/>
            <person name="Liu H."/>
            <person name="Ma Z."/>
            <person name="Zou Y."/>
            <person name="Zou M."/>
            <person name="Mao Y."/>
            <person name="Li X."/>
            <person name="Wang H."/>
            <person name="Chen T."/>
            <person name="Wang W."/>
            <person name="Yang R."/>
        </authorList>
    </citation>
    <scope>NUCLEOTIDE SEQUENCE [LARGE SCALE GENOMIC DNA]</scope>
    <source>
        <strain evidence="8">TTIB1903HZAU</strain>
        <tissue evidence="8">Muscle</tissue>
    </source>
</reference>
<evidence type="ECO:0000256" key="6">
    <source>
        <dbReference type="RuleBase" id="RU367036"/>
    </source>
</evidence>
<dbReference type="GO" id="GO:0016740">
    <property type="term" value="F:transferase activity"/>
    <property type="evidence" value="ECO:0007669"/>
    <property type="project" value="UniProtKB-KW"/>
</dbReference>
<dbReference type="PANTHER" id="PTHR12510">
    <property type="entry name" value="TROPONIN C-AKIN-1 PROTEIN"/>
    <property type="match status" value="1"/>
</dbReference>
<keyword evidence="9" id="KW-1185">Reference proteome</keyword>
<dbReference type="CDD" id="cd06661">
    <property type="entry name" value="GGCT_like"/>
    <property type="match status" value="1"/>
</dbReference>
<comment type="similarity">
    <text evidence="2 6">Belongs to the gamma-glutamylcyclotransferase family.</text>
</comment>
<keyword evidence="8" id="KW-0808">Transferase</keyword>
<keyword evidence="3 6" id="KW-0456">Lyase</keyword>
<evidence type="ECO:0000256" key="1">
    <source>
        <dbReference type="ARBA" id="ARBA00001684"/>
    </source>
</evidence>
<proteinExistence type="inferred from homology"/>
<evidence type="ECO:0000313" key="9">
    <source>
        <dbReference type="Proteomes" id="UP000324632"/>
    </source>
</evidence>
<evidence type="ECO:0000256" key="4">
    <source>
        <dbReference type="ARBA" id="ARBA00057733"/>
    </source>
</evidence>
<dbReference type="EC" id="4.3.2.8" evidence="6"/>
<dbReference type="InterPro" id="IPR009288">
    <property type="entry name" value="AIG2-like_dom"/>
</dbReference>
<evidence type="ECO:0000256" key="2">
    <source>
        <dbReference type="ARBA" id="ARBA00008861"/>
    </source>
</evidence>
<feature type="active site" description="Proton acceptor" evidence="5">
    <location>
        <position position="149"/>
    </location>
</feature>
<dbReference type="PANTHER" id="PTHR12510:SF4">
    <property type="entry name" value="GAMMA-GLUTAMYLAMINECYCLOTRANSFERASE"/>
    <property type="match status" value="1"/>
</dbReference>
<comment type="function">
    <text evidence="4">May contribute to degradation of proteins cross-linked by transglutaminases by degrading the cross-link between a lysine and a glutamic acid residue. Catalyzes the formation of 5-oxo-L-proline from L-gamma-glutamyl-L-epsilon-lysine.</text>
</comment>
<dbReference type="AlphaFoldDB" id="A0A5A9PLK6"/>
<dbReference type="GO" id="GO:0005829">
    <property type="term" value="C:cytosol"/>
    <property type="evidence" value="ECO:0007669"/>
    <property type="project" value="TreeGrafter"/>
</dbReference>
<dbReference type="InterPro" id="IPR036568">
    <property type="entry name" value="GGCT-like_sf"/>
</dbReference>
<comment type="catalytic activity">
    <reaction evidence="1 6">
        <text>epsilon-(gamma-L-glutamyl)-L-lysine = 5-oxo-L-proline + L-lysine</text>
        <dbReference type="Rhea" id="RHEA:16961"/>
        <dbReference type="ChEBI" id="CHEBI:32551"/>
        <dbReference type="ChEBI" id="CHEBI:58402"/>
        <dbReference type="ChEBI" id="CHEBI:133752"/>
        <dbReference type="EC" id="4.3.2.8"/>
    </reaction>
</comment>
<evidence type="ECO:0000256" key="3">
    <source>
        <dbReference type="ARBA" id="ARBA00023239"/>
    </source>
</evidence>
<dbReference type="InterPro" id="IPR039126">
    <property type="entry name" value="GGACT"/>
</dbReference>
<name>A0A5A9PLK6_9TELE</name>
<evidence type="ECO:0000256" key="5">
    <source>
        <dbReference type="PIRSR" id="PIRSR639126-1"/>
    </source>
</evidence>
<evidence type="ECO:0000259" key="7">
    <source>
        <dbReference type="Pfam" id="PF06094"/>
    </source>
</evidence>